<feature type="domain" description="GS" evidence="26">
    <location>
        <begin position="173"/>
        <end position="202"/>
    </location>
</feature>
<evidence type="ECO:0000256" key="1">
    <source>
        <dbReference type="ARBA" id="ARBA00001936"/>
    </source>
</evidence>
<keyword evidence="15 23" id="KW-1133">Transmembrane helix</keyword>
<dbReference type="PANTHER" id="PTHR23255:SF66">
    <property type="entry name" value="SERINE_THREONINE-PROTEIN KINASE RECEPTOR R3"/>
    <property type="match status" value="1"/>
</dbReference>
<keyword evidence="16 23" id="KW-0472">Membrane</keyword>
<dbReference type="Proteomes" id="UP001295444">
    <property type="component" value="Chromosome 01"/>
</dbReference>
<keyword evidence="13 22" id="KW-0067">ATP-binding</keyword>
<dbReference type="PROSITE" id="PS50011">
    <property type="entry name" value="PROTEIN_KINASE_DOM"/>
    <property type="match status" value="1"/>
</dbReference>
<evidence type="ECO:0000256" key="18">
    <source>
        <dbReference type="ARBA" id="ARBA00023180"/>
    </source>
</evidence>
<comment type="catalytic activity">
    <reaction evidence="21">
        <text>L-threonyl-[receptor-protein] + ATP = O-phospho-L-threonyl-[receptor-protein] + ADP + H(+)</text>
        <dbReference type="Rhea" id="RHEA:44880"/>
        <dbReference type="Rhea" id="RHEA-COMP:11024"/>
        <dbReference type="Rhea" id="RHEA-COMP:11025"/>
        <dbReference type="ChEBI" id="CHEBI:15378"/>
        <dbReference type="ChEBI" id="CHEBI:30013"/>
        <dbReference type="ChEBI" id="CHEBI:30616"/>
        <dbReference type="ChEBI" id="CHEBI:61977"/>
        <dbReference type="ChEBI" id="CHEBI:456216"/>
        <dbReference type="EC" id="2.7.11.30"/>
    </reaction>
</comment>
<dbReference type="GO" id="GO:0004675">
    <property type="term" value="F:transmembrane receptor protein serine/threonine kinase activity"/>
    <property type="evidence" value="ECO:0007669"/>
    <property type="project" value="UniProtKB-EC"/>
</dbReference>
<keyword evidence="9" id="KW-0479">Metal-binding</keyword>
<feature type="signal peptide" evidence="24">
    <location>
        <begin position="1"/>
        <end position="21"/>
    </location>
</feature>
<dbReference type="InterPro" id="IPR000719">
    <property type="entry name" value="Prot_kinase_dom"/>
</dbReference>
<dbReference type="Gene3D" id="1.10.510.10">
    <property type="entry name" value="Transferase(Phosphotransferase) domain 1"/>
    <property type="match status" value="1"/>
</dbReference>
<keyword evidence="7" id="KW-0808">Transferase</keyword>
<evidence type="ECO:0000256" key="5">
    <source>
        <dbReference type="ARBA" id="ARBA00012401"/>
    </source>
</evidence>
<evidence type="ECO:0000256" key="17">
    <source>
        <dbReference type="ARBA" id="ARBA00023170"/>
    </source>
</evidence>
<comment type="cofactor">
    <cofactor evidence="2">
        <name>Mg(2+)</name>
        <dbReference type="ChEBI" id="CHEBI:18420"/>
    </cofactor>
</comment>
<dbReference type="InterPro" id="IPR045860">
    <property type="entry name" value="Snake_toxin-like_sf"/>
</dbReference>
<dbReference type="InterPro" id="IPR001245">
    <property type="entry name" value="Ser-Thr/Tyr_kinase_cat_dom"/>
</dbReference>
<evidence type="ECO:0000259" key="25">
    <source>
        <dbReference type="PROSITE" id="PS50011"/>
    </source>
</evidence>
<feature type="chain" id="PRO_5042148877" description="receptor protein serine/threonine kinase" evidence="24">
    <location>
        <begin position="22"/>
        <end position="606"/>
    </location>
</feature>
<dbReference type="Gene3D" id="3.30.200.20">
    <property type="entry name" value="Phosphorylase Kinase, domain 1"/>
    <property type="match status" value="1"/>
</dbReference>
<evidence type="ECO:0000256" key="19">
    <source>
        <dbReference type="ARBA" id="ARBA00023211"/>
    </source>
</evidence>
<keyword evidence="10 24" id="KW-0732">Signal</keyword>
<evidence type="ECO:0000256" key="16">
    <source>
        <dbReference type="ARBA" id="ARBA00023136"/>
    </source>
</evidence>
<name>A0AAD1VN58_PELCU</name>
<dbReference type="SMART" id="SM00220">
    <property type="entry name" value="S_TKc"/>
    <property type="match status" value="1"/>
</dbReference>
<dbReference type="EMBL" id="OW240912">
    <property type="protein sequence ID" value="CAH2224092.1"/>
    <property type="molecule type" value="Genomic_DNA"/>
</dbReference>
<keyword evidence="8 23" id="KW-0812">Transmembrane</keyword>
<keyword evidence="6" id="KW-0723">Serine/threonine-protein kinase</keyword>
<keyword evidence="12 27" id="KW-0418">Kinase</keyword>
<evidence type="ECO:0000313" key="27">
    <source>
        <dbReference type="EMBL" id="CAH2224092.1"/>
    </source>
</evidence>
<protein>
    <recommendedName>
        <fullName evidence="5">receptor protein serine/threonine kinase</fullName>
        <ecNumber evidence="5">2.7.11.30</ecNumber>
    </recommendedName>
</protein>
<dbReference type="Pfam" id="PF08515">
    <property type="entry name" value="TGF_beta_GS"/>
    <property type="match status" value="1"/>
</dbReference>
<dbReference type="AlphaFoldDB" id="A0AAD1VN58"/>
<evidence type="ECO:0000259" key="26">
    <source>
        <dbReference type="PROSITE" id="PS51256"/>
    </source>
</evidence>
<dbReference type="InterPro" id="IPR011009">
    <property type="entry name" value="Kinase-like_dom_sf"/>
</dbReference>
<dbReference type="PROSITE" id="PS00107">
    <property type="entry name" value="PROTEIN_KINASE_ATP"/>
    <property type="match status" value="1"/>
</dbReference>
<evidence type="ECO:0000256" key="10">
    <source>
        <dbReference type="ARBA" id="ARBA00022729"/>
    </source>
</evidence>
<dbReference type="InterPro" id="IPR008271">
    <property type="entry name" value="Ser/Thr_kinase_AS"/>
</dbReference>
<dbReference type="CDD" id="cd14142">
    <property type="entry name" value="STKc_ACVR1_ALK1"/>
    <property type="match status" value="1"/>
</dbReference>
<dbReference type="GO" id="GO:0007179">
    <property type="term" value="P:transforming growth factor beta receptor signaling pathway"/>
    <property type="evidence" value="ECO:0007669"/>
    <property type="project" value="TreeGrafter"/>
</dbReference>
<evidence type="ECO:0000256" key="23">
    <source>
        <dbReference type="SAM" id="Phobius"/>
    </source>
</evidence>
<evidence type="ECO:0000256" key="12">
    <source>
        <dbReference type="ARBA" id="ARBA00022777"/>
    </source>
</evidence>
<evidence type="ECO:0000256" key="13">
    <source>
        <dbReference type="ARBA" id="ARBA00022840"/>
    </source>
</evidence>
<organism evidence="27 28">
    <name type="scientific">Pelobates cultripes</name>
    <name type="common">Western spadefoot toad</name>
    <dbReference type="NCBI Taxonomy" id="61616"/>
    <lineage>
        <taxon>Eukaryota</taxon>
        <taxon>Metazoa</taxon>
        <taxon>Chordata</taxon>
        <taxon>Craniata</taxon>
        <taxon>Vertebrata</taxon>
        <taxon>Euteleostomi</taxon>
        <taxon>Amphibia</taxon>
        <taxon>Batrachia</taxon>
        <taxon>Anura</taxon>
        <taxon>Pelobatoidea</taxon>
        <taxon>Pelobatidae</taxon>
        <taxon>Pelobates</taxon>
    </lineage>
</organism>
<gene>
    <name evidence="27" type="ORF">PECUL_23A001734</name>
</gene>
<keyword evidence="11 22" id="KW-0547">Nucleotide-binding</keyword>
<evidence type="ECO:0000313" key="28">
    <source>
        <dbReference type="Proteomes" id="UP001295444"/>
    </source>
</evidence>
<feature type="binding site" evidence="22">
    <location>
        <position position="230"/>
    </location>
    <ligand>
        <name>ATP</name>
        <dbReference type="ChEBI" id="CHEBI:30616"/>
    </ligand>
</feature>
<dbReference type="SMART" id="SM00467">
    <property type="entry name" value="GS"/>
    <property type="match status" value="1"/>
</dbReference>
<reference evidence="27" key="1">
    <citation type="submission" date="2022-03" db="EMBL/GenBank/DDBJ databases">
        <authorList>
            <person name="Alioto T."/>
            <person name="Alioto T."/>
            <person name="Gomez Garrido J."/>
        </authorList>
    </citation>
    <scope>NUCLEOTIDE SEQUENCE</scope>
</reference>
<evidence type="ECO:0000256" key="15">
    <source>
        <dbReference type="ARBA" id="ARBA00022989"/>
    </source>
</evidence>
<evidence type="ECO:0000256" key="9">
    <source>
        <dbReference type="ARBA" id="ARBA00022723"/>
    </source>
</evidence>
<feature type="transmembrane region" description="Helical" evidence="23">
    <location>
        <begin position="120"/>
        <end position="143"/>
    </location>
</feature>
<evidence type="ECO:0000256" key="14">
    <source>
        <dbReference type="ARBA" id="ARBA00022842"/>
    </source>
</evidence>
<keyword evidence="14" id="KW-0460">Magnesium</keyword>
<comment type="subcellular location">
    <subcellularLocation>
        <location evidence="3">Membrane</location>
        <topology evidence="3">Single-pass type I membrane protein</topology>
    </subcellularLocation>
</comment>
<evidence type="ECO:0000256" key="11">
    <source>
        <dbReference type="ARBA" id="ARBA00022741"/>
    </source>
</evidence>
<dbReference type="CDD" id="cd23534">
    <property type="entry name" value="TFP_LU_ECD_ALK1"/>
    <property type="match status" value="1"/>
</dbReference>
<dbReference type="Pfam" id="PF07714">
    <property type="entry name" value="PK_Tyr_Ser-Thr"/>
    <property type="match status" value="1"/>
</dbReference>
<dbReference type="SUPFAM" id="SSF56112">
    <property type="entry name" value="Protein kinase-like (PK-like)"/>
    <property type="match status" value="1"/>
</dbReference>
<evidence type="ECO:0000256" key="2">
    <source>
        <dbReference type="ARBA" id="ARBA00001946"/>
    </source>
</evidence>
<dbReference type="GO" id="GO:0005524">
    <property type="term" value="F:ATP binding"/>
    <property type="evidence" value="ECO:0007669"/>
    <property type="project" value="UniProtKB-UniRule"/>
</dbReference>
<evidence type="ECO:0000256" key="24">
    <source>
        <dbReference type="SAM" id="SignalP"/>
    </source>
</evidence>
<accession>A0AAD1VN58</accession>
<evidence type="ECO:0000256" key="3">
    <source>
        <dbReference type="ARBA" id="ARBA00004479"/>
    </source>
</evidence>
<dbReference type="FunFam" id="1.10.510.10:FF:000018">
    <property type="entry name" value="Receptor protein serine/threonine kinase"/>
    <property type="match status" value="1"/>
</dbReference>
<dbReference type="GO" id="GO:0046872">
    <property type="term" value="F:metal ion binding"/>
    <property type="evidence" value="ECO:0007669"/>
    <property type="project" value="UniProtKB-KW"/>
</dbReference>
<dbReference type="Gene3D" id="2.10.60.10">
    <property type="entry name" value="CD59"/>
    <property type="match status" value="1"/>
</dbReference>
<evidence type="ECO:0000256" key="4">
    <source>
        <dbReference type="ARBA" id="ARBA00009605"/>
    </source>
</evidence>
<evidence type="ECO:0000256" key="8">
    <source>
        <dbReference type="ARBA" id="ARBA00022692"/>
    </source>
</evidence>
<comment type="similarity">
    <text evidence="4">Belongs to the protein kinase superfamily. TKL Ser/Thr protein kinase family. TGFB receptor subfamily.</text>
</comment>
<evidence type="ECO:0000256" key="7">
    <source>
        <dbReference type="ARBA" id="ARBA00022679"/>
    </source>
</evidence>
<comment type="catalytic activity">
    <reaction evidence="20">
        <text>L-seryl-[receptor-protein] + ATP = O-phospho-L-seryl-[receptor-protein] + ADP + H(+)</text>
        <dbReference type="Rhea" id="RHEA:18673"/>
        <dbReference type="Rhea" id="RHEA-COMP:11022"/>
        <dbReference type="Rhea" id="RHEA-COMP:11023"/>
        <dbReference type="ChEBI" id="CHEBI:15378"/>
        <dbReference type="ChEBI" id="CHEBI:29999"/>
        <dbReference type="ChEBI" id="CHEBI:30616"/>
        <dbReference type="ChEBI" id="CHEBI:83421"/>
        <dbReference type="ChEBI" id="CHEBI:456216"/>
        <dbReference type="EC" id="2.7.11.30"/>
    </reaction>
</comment>
<keyword evidence="28" id="KW-1185">Reference proteome</keyword>
<comment type="cofactor">
    <cofactor evidence="1">
        <name>Mn(2+)</name>
        <dbReference type="ChEBI" id="CHEBI:29035"/>
    </cofactor>
</comment>
<dbReference type="InterPro" id="IPR003605">
    <property type="entry name" value="GS_dom"/>
</dbReference>
<dbReference type="InterPro" id="IPR000333">
    <property type="entry name" value="TGFB_receptor"/>
</dbReference>
<evidence type="ECO:0000256" key="21">
    <source>
        <dbReference type="ARBA" id="ARBA00048773"/>
    </source>
</evidence>
<sequence>MKMLQKHIWAFSLAIVTSASSKVNVNDFSLNNESTYWVCVCNGHGCDGETCTGKACFKADSINYDTEEVYTVRGCFNKSIKEQCLGNTGNSAANCCYSNYCNRNITTTLTDVPTSPGHNIILIVVLPSILFLSLLFLFTFLIWKMSQRSRKKSLARLYDFDIDFPKASIVGDSTLGEFLDDNCTTGSGSGLPFLVQRTVARQITLAECVGKGRYGEVWRGLWQGEHVAVKIFSSRDEQSWFRETEIYNTVLLRHENILGFIASDMTSRNSSTQLWLITHYHDNGSLYDYLQRNTIHSEGCLQLALSIICGLVHLHVEIFGTHGKPAIAHRDLKSRNILVKENNQCCIADLGLAVMHSQNSNYLDIGNNPRVGTKRYMAPEVLDETIRTDSFESYKQTDLWAYGLCLWEICRRTVINGMVEEYKPPFFDVVPHDPSFEDMKKVVCVDQQRPNSPNNWSSDIVLSTLSKIMKETWFQNPSARLTALRIKKTLNKFSSDRMGGRAAVCPYSLCSASVFLCDSIPAFLAWWPRRRGPRALTRDRPQFLAPPFCASIFQSLPPGHICDGSMLATPKAQLPIQRMIQPGCLRGSTALSPVGRSEPPRASDCW</sequence>
<dbReference type="PANTHER" id="PTHR23255">
    <property type="entry name" value="TRANSFORMING GROWTH FACTOR-BETA RECEPTOR TYPE I AND II"/>
    <property type="match status" value="1"/>
</dbReference>
<dbReference type="PROSITE" id="PS00108">
    <property type="entry name" value="PROTEIN_KINASE_ST"/>
    <property type="match status" value="1"/>
</dbReference>
<dbReference type="InterPro" id="IPR017441">
    <property type="entry name" value="Protein_kinase_ATP_BS"/>
</dbReference>
<evidence type="ECO:0000256" key="6">
    <source>
        <dbReference type="ARBA" id="ARBA00022527"/>
    </source>
</evidence>
<dbReference type="EC" id="2.7.11.30" evidence="5"/>
<dbReference type="GO" id="GO:0070724">
    <property type="term" value="C:BMP receptor complex"/>
    <property type="evidence" value="ECO:0007669"/>
    <property type="project" value="TreeGrafter"/>
</dbReference>
<proteinExistence type="inferred from homology"/>
<dbReference type="GO" id="GO:0001525">
    <property type="term" value="P:angiogenesis"/>
    <property type="evidence" value="ECO:0007669"/>
    <property type="project" value="TreeGrafter"/>
</dbReference>
<dbReference type="FunFam" id="3.30.200.20:FF:000064">
    <property type="entry name" value="Receptor protein serine/threonine kinase"/>
    <property type="match status" value="1"/>
</dbReference>
<dbReference type="PROSITE" id="PS51256">
    <property type="entry name" value="GS"/>
    <property type="match status" value="1"/>
</dbReference>
<evidence type="ECO:0000256" key="22">
    <source>
        <dbReference type="PROSITE-ProRule" id="PRU10141"/>
    </source>
</evidence>
<dbReference type="GO" id="GO:0007507">
    <property type="term" value="P:heart development"/>
    <property type="evidence" value="ECO:0007669"/>
    <property type="project" value="TreeGrafter"/>
</dbReference>
<keyword evidence="18" id="KW-0325">Glycoprotein</keyword>
<feature type="domain" description="Protein kinase" evidence="25">
    <location>
        <begin position="203"/>
        <end position="494"/>
    </location>
</feature>
<keyword evidence="17 27" id="KW-0675">Receptor</keyword>
<evidence type="ECO:0000256" key="20">
    <source>
        <dbReference type="ARBA" id="ARBA00047681"/>
    </source>
</evidence>
<keyword evidence="19" id="KW-0464">Manganese</keyword>